<dbReference type="AlphaFoldDB" id="A0A1I3AXG5"/>
<dbReference type="EMBL" id="FOPZ01000008">
    <property type="protein sequence ID" value="SFH54777.1"/>
    <property type="molecule type" value="Genomic_DNA"/>
</dbReference>
<feature type="region of interest" description="Disordered" evidence="1">
    <location>
        <begin position="18"/>
        <end position="37"/>
    </location>
</feature>
<evidence type="ECO:0000313" key="2">
    <source>
        <dbReference type="EMBL" id="SFH54777.1"/>
    </source>
</evidence>
<reference evidence="2 3" key="1">
    <citation type="submission" date="2016-10" db="EMBL/GenBank/DDBJ databases">
        <authorList>
            <person name="Varghese N."/>
            <person name="Submissions S."/>
        </authorList>
    </citation>
    <scope>NUCLEOTIDE SEQUENCE [LARGE SCALE GENOMIC DNA]</scope>
    <source>
        <strain evidence="2 3">CGMCC 1.6377</strain>
    </source>
</reference>
<evidence type="ECO:0000256" key="1">
    <source>
        <dbReference type="SAM" id="MobiDB-lite"/>
    </source>
</evidence>
<accession>A0A1I3AXG5</accession>
<keyword evidence="3" id="KW-1185">Reference proteome</keyword>
<organism evidence="2 3">
    <name type="scientific">Halorubrum aquaticum</name>
    <dbReference type="NCBI Taxonomy" id="387340"/>
    <lineage>
        <taxon>Archaea</taxon>
        <taxon>Methanobacteriati</taxon>
        <taxon>Methanobacteriota</taxon>
        <taxon>Stenosarchaea group</taxon>
        <taxon>Halobacteria</taxon>
        <taxon>Halobacteriales</taxon>
        <taxon>Haloferacaceae</taxon>
        <taxon>Halorubrum</taxon>
    </lineage>
</organism>
<protein>
    <submittedName>
        <fullName evidence="2">Uncharacterized protein</fullName>
    </submittedName>
</protein>
<proteinExistence type="predicted"/>
<evidence type="ECO:0000313" key="3">
    <source>
        <dbReference type="Proteomes" id="UP000323537"/>
    </source>
</evidence>
<gene>
    <name evidence="2" type="ORF">SAMN04488066_10819</name>
</gene>
<name>A0A1I3AXG5_9EURY</name>
<sequence>MLAGLGSAGVAALAGCAGLRSSNDDEPAGTDVDLRPDAVESVEWPASPFPVAVPSSLAAAHEARARELLDAVPADPGDPDDSEDPPIPNAAVARELRNERERAAERLESGSDRPWATGRLAEWRGIRSAAATVRGTHRAATGEDDAAAVRERGRAVREDLGSFVADHEYRARSPREAVLAHAPVEDLVAACRRRVRPRPEYPADPLARPFRAGEAVGRVERARASLDDATGLLEAYRVERAETASQWASLIGSARRLRAAVGRERSTVGEFLARDDPPVDDDLRGTAAGRLFTEASYRAESLAEDVEEHVDDGAPATAVVEAGRALVALEALGTAVEGIRDGAYRDAVTAESVDRMDDRARESLAGVAESDDPRLAARIARPALETHASAARRVEESYADPARVQGDLVLVDLYARAVPVATRFVLDRIE</sequence>
<dbReference type="Proteomes" id="UP000323537">
    <property type="component" value="Unassembled WGS sequence"/>
</dbReference>